<dbReference type="EMBL" id="JOWA01000086">
    <property type="protein sequence ID" value="KEZ44977.1"/>
    <property type="molecule type" value="Genomic_DNA"/>
</dbReference>
<dbReference type="InterPro" id="IPR036574">
    <property type="entry name" value="Scorpion_toxin-like_sf"/>
</dbReference>
<dbReference type="HOGENOM" id="CLU_2293293_0_0_1"/>
<dbReference type="OMA" id="PACIARC"/>
<dbReference type="AlphaFoldDB" id="A0A084GCB5"/>
<evidence type="ECO:0000256" key="2">
    <source>
        <dbReference type="ARBA" id="ARBA00023157"/>
    </source>
</evidence>
<dbReference type="GeneID" id="27721434"/>
<feature type="domain" description="Invertebrate defensins family profile" evidence="4">
    <location>
        <begin position="74"/>
        <end position="101"/>
    </location>
</feature>
<accession>A0A084GCB5</accession>
<dbReference type="Proteomes" id="UP000028545">
    <property type="component" value="Unassembled WGS sequence"/>
</dbReference>
<comment type="caution">
    <text evidence="5">The sequence shown here is derived from an EMBL/GenBank/DDBJ whole genome shotgun (WGS) entry which is preliminary data.</text>
</comment>
<dbReference type="SUPFAM" id="SSF57095">
    <property type="entry name" value="Scorpion toxin-like"/>
    <property type="match status" value="1"/>
</dbReference>
<feature type="signal peptide" evidence="3">
    <location>
        <begin position="1"/>
        <end position="26"/>
    </location>
</feature>
<evidence type="ECO:0000313" key="6">
    <source>
        <dbReference type="Proteomes" id="UP000028545"/>
    </source>
</evidence>
<dbReference type="OrthoDB" id="5231674at2759"/>
<dbReference type="RefSeq" id="XP_016644776.1">
    <property type="nucleotide sequence ID" value="XM_016785400.1"/>
</dbReference>
<dbReference type="InterPro" id="IPR001542">
    <property type="entry name" value="Defensin_invertebrate/fungal"/>
</dbReference>
<evidence type="ECO:0000256" key="3">
    <source>
        <dbReference type="SAM" id="SignalP"/>
    </source>
</evidence>
<protein>
    <recommendedName>
        <fullName evidence="4">Invertebrate defensins family profile domain-containing protein</fullName>
    </recommendedName>
</protein>
<organism evidence="5 6">
    <name type="scientific">Pseudallescheria apiosperma</name>
    <name type="common">Scedosporium apiospermum</name>
    <dbReference type="NCBI Taxonomy" id="563466"/>
    <lineage>
        <taxon>Eukaryota</taxon>
        <taxon>Fungi</taxon>
        <taxon>Dikarya</taxon>
        <taxon>Ascomycota</taxon>
        <taxon>Pezizomycotina</taxon>
        <taxon>Sordariomycetes</taxon>
        <taxon>Hypocreomycetidae</taxon>
        <taxon>Microascales</taxon>
        <taxon>Microascaceae</taxon>
        <taxon>Scedosporium</taxon>
    </lineage>
</organism>
<dbReference type="Gene3D" id="3.30.30.10">
    <property type="entry name" value="Knottin, scorpion toxin-like"/>
    <property type="match status" value="1"/>
</dbReference>
<sequence length="101" mass="10719">MQFFKAVLSTILIAAPMCAVAAPAEANSIDARGPSDVDTLISQLLNLVDVDTEVGLETRDLEARAGWTCSWLAGNKGCQIKCFLLKGSGGYCNGQNICTCY</sequence>
<dbReference type="GO" id="GO:0006952">
    <property type="term" value="P:defense response"/>
    <property type="evidence" value="ECO:0007669"/>
    <property type="project" value="InterPro"/>
</dbReference>
<dbReference type="KEGG" id="sapo:SAPIO_CDS2362"/>
<proteinExistence type="inferred from homology"/>
<keyword evidence="6" id="KW-1185">Reference proteome</keyword>
<reference evidence="5 6" key="1">
    <citation type="journal article" date="2014" name="Genome Announc.">
        <title>Draft genome sequence of the pathogenic fungus Scedosporium apiospermum.</title>
        <authorList>
            <person name="Vandeputte P."/>
            <person name="Ghamrawi S."/>
            <person name="Rechenmann M."/>
            <person name="Iltis A."/>
            <person name="Giraud S."/>
            <person name="Fleury M."/>
            <person name="Thornton C."/>
            <person name="Delhaes L."/>
            <person name="Meyer W."/>
            <person name="Papon N."/>
            <person name="Bouchara J.P."/>
        </authorList>
    </citation>
    <scope>NUCLEOTIDE SEQUENCE [LARGE SCALE GENOMIC DNA]</scope>
    <source>
        <strain evidence="5 6">IHEM 14462</strain>
    </source>
</reference>
<evidence type="ECO:0000256" key="1">
    <source>
        <dbReference type="ARBA" id="ARBA00007085"/>
    </source>
</evidence>
<comment type="similarity">
    <text evidence="1">Belongs to the invertebrate defensin family.</text>
</comment>
<gene>
    <name evidence="5" type="ORF">SAPIO_CDS2362</name>
</gene>
<evidence type="ECO:0000313" key="5">
    <source>
        <dbReference type="EMBL" id="KEZ44977.1"/>
    </source>
</evidence>
<dbReference type="VEuPathDB" id="FungiDB:SAPIO_CDS2362"/>
<keyword evidence="2" id="KW-1015">Disulfide bond</keyword>
<dbReference type="Pfam" id="PF01097">
    <property type="entry name" value="Defensin_2"/>
    <property type="match status" value="1"/>
</dbReference>
<feature type="chain" id="PRO_5001775578" description="Invertebrate defensins family profile domain-containing protein" evidence="3">
    <location>
        <begin position="27"/>
        <end position="101"/>
    </location>
</feature>
<name>A0A084GCB5_PSEDA</name>
<evidence type="ECO:0000259" key="4">
    <source>
        <dbReference type="Pfam" id="PF01097"/>
    </source>
</evidence>
<keyword evidence="3" id="KW-0732">Signal</keyword>